<dbReference type="GO" id="GO:0003993">
    <property type="term" value="F:acid phosphatase activity"/>
    <property type="evidence" value="ECO:0007669"/>
    <property type="project" value="InterPro"/>
</dbReference>
<accession>A0A2P4X5J8</accession>
<dbReference type="InterPro" id="IPR008963">
    <property type="entry name" value="Purple_acid_Pase-like_N"/>
</dbReference>
<dbReference type="InterPro" id="IPR015914">
    <property type="entry name" value="PAPs_N"/>
</dbReference>
<keyword evidence="1 2" id="KW-0732">Signal</keyword>
<feature type="chain" id="PRO_5015130358" evidence="2">
    <location>
        <begin position="17"/>
        <end position="203"/>
    </location>
</feature>
<proteinExistence type="predicted"/>
<protein>
    <submittedName>
        <fullName evidence="4">Calcineurin-like phosphoesterase</fullName>
    </submittedName>
</protein>
<reference evidence="4 5" key="1">
    <citation type="journal article" date="2017" name="Genome Biol. Evol.">
        <title>Phytophthora megakarya and P. palmivora, closely related causal agents of cacao black pod rot, underwent increases in genome sizes and gene numbers by different mechanisms.</title>
        <authorList>
            <person name="Ali S.S."/>
            <person name="Shao J."/>
            <person name="Lary D.J."/>
            <person name="Kronmiller B."/>
            <person name="Shen D."/>
            <person name="Strem M.D."/>
            <person name="Amoako-Attah I."/>
            <person name="Akrofi A.Y."/>
            <person name="Begoude B.A."/>
            <person name="Ten Hoopen G.M."/>
            <person name="Coulibaly K."/>
            <person name="Kebe B.I."/>
            <person name="Melnick R.L."/>
            <person name="Guiltinan M.J."/>
            <person name="Tyler B.M."/>
            <person name="Meinhardt L.W."/>
            <person name="Bailey B.A."/>
        </authorList>
    </citation>
    <scope>NUCLEOTIDE SEQUENCE [LARGE SCALE GENOMIC DNA]</scope>
    <source>
        <strain evidence="5">sbr112.9</strain>
    </source>
</reference>
<dbReference type="OrthoDB" id="45007at2759"/>
<dbReference type="Pfam" id="PF16656">
    <property type="entry name" value="Pur_ac_phosph_N"/>
    <property type="match status" value="1"/>
</dbReference>
<dbReference type="InterPro" id="IPR039331">
    <property type="entry name" value="PAPs-like"/>
</dbReference>
<dbReference type="Gene3D" id="2.60.40.380">
    <property type="entry name" value="Purple acid phosphatase-like, N-terminal"/>
    <property type="match status" value="1"/>
</dbReference>
<gene>
    <name evidence="4" type="ORF">PHPALM_30286</name>
</gene>
<dbReference type="Proteomes" id="UP000237271">
    <property type="component" value="Unassembled WGS sequence"/>
</dbReference>
<keyword evidence="5" id="KW-1185">Reference proteome</keyword>
<evidence type="ECO:0000259" key="3">
    <source>
        <dbReference type="Pfam" id="PF16656"/>
    </source>
</evidence>
<dbReference type="PANTHER" id="PTHR22953:SF153">
    <property type="entry name" value="PURPLE ACID PHOSPHATASE"/>
    <property type="match status" value="1"/>
</dbReference>
<dbReference type="EMBL" id="NCKW01016770">
    <property type="protein sequence ID" value="POM60809.1"/>
    <property type="molecule type" value="Genomic_DNA"/>
</dbReference>
<organism evidence="4 5">
    <name type="scientific">Phytophthora palmivora</name>
    <dbReference type="NCBI Taxonomy" id="4796"/>
    <lineage>
        <taxon>Eukaryota</taxon>
        <taxon>Sar</taxon>
        <taxon>Stramenopiles</taxon>
        <taxon>Oomycota</taxon>
        <taxon>Peronosporomycetes</taxon>
        <taxon>Peronosporales</taxon>
        <taxon>Peronosporaceae</taxon>
        <taxon>Phytophthora</taxon>
    </lineage>
</organism>
<name>A0A2P4X5J8_9STRA</name>
<dbReference type="SUPFAM" id="SSF49363">
    <property type="entry name" value="Purple acid phosphatase, N-terminal domain"/>
    <property type="match status" value="1"/>
</dbReference>
<evidence type="ECO:0000313" key="4">
    <source>
        <dbReference type="EMBL" id="POM60809.1"/>
    </source>
</evidence>
<evidence type="ECO:0000256" key="1">
    <source>
        <dbReference type="ARBA" id="ARBA00022729"/>
    </source>
</evidence>
<comment type="caution">
    <text evidence="4">The sequence shown here is derived from an EMBL/GenBank/DDBJ whole genome shotgun (WGS) entry which is preliminary data.</text>
</comment>
<sequence length="203" mass="22276">MLSLSLVALAATAITANVVVDDNTCYRTSVLGTCEPKSLCEYNYNIGDLNFDQSCRVKDGVNFYPQQIHLAFAGKKAGTAMTVSWATFEDVPDSSVWVGESEDTLELVDTPVSSVSYYSDKEYNLFHHHALVTGLTPRTKYFYKVGSRGDDKFTSEVSTFMTARPATDESTFNALIYGDLGDGKNSVDTIANINKLTSKDIDL</sequence>
<feature type="signal peptide" evidence="2">
    <location>
        <begin position="1"/>
        <end position="16"/>
    </location>
</feature>
<dbReference type="AlphaFoldDB" id="A0A2P4X5J8"/>
<feature type="non-terminal residue" evidence="4">
    <location>
        <position position="203"/>
    </location>
</feature>
<evidence type="ECO:0000313" key="5">
    <source>
        <dbReference type="Proteomes" id="UP000237271"/>
    </source>
</evidence>
<dbReference type="PANTHER" id="PTHR22953">
    <property type="entry name" value="ACID PHOSPHATASE RELATED"/>
    <property type="match status" value="1"/>
</dbReference>
<feature type="domain" description="Purple acid phosphatase N-terminal" evidence="3">
    <location>
        <begin position="65"/>
        <end position="162"/>
    </location>
</feature>
<evidence type="ECO:0000256" key="2">
    <source>
        <dbReference type="SAM" id="SignalP"/>
    </source>
</evidence>
<dbReference type="GO" id="GO:0046872">
    <property type="term" value="F:metal ion binding"/>
    <property type="evidence" value="ECO:0007669"/>
    <property type="project" value="InterPro"/>
</dbReference>